<name>A0A9Q0GKY2_9MAGN</name>
<feature type="region of interest" description="Disordered" evidence="1">
    <location>
        <begin position="22"/>
        <end position="45"/>
    </location>
</feature>
<dbReference type="AlphaFoldDB" id="A0A9Q0GKY2"/>
<feature type="compositionally biased region" description="Low complexity" evidence="1">
    <location>
        <begin position="173"/>
        <end position="185"/>
    </location>
</feature>
<evidence type="ECO:0000313" key="4">
    <source>
        <dbReference type="Proteomes" id="UP001141806"/>
    </source>
</evidence>
<protein>
    <submittedName>
        <fullName evidence="3">Uncharacterized protein</fullName>
    </submittedName>
</protein>
<dbReference type="EMBL" id="JAMYWD010000402">
    <property type="protein sequence ID" value="KAJ4949762.1"/>
    <property type="molecule type" value="Genomic_DNA"/>
</dbReference>
<organism evidence="3 4">
    <name type="scientific">Protea cynaroides</name>
    <dbReference type="NCBI Taxonomy" id="273540"/>
    <lineage>
        <taxon>Eukaryota</taxon>
        <taxon>Viridiplantae</taxon>
        <taxon>Streptophyta</taxon>
        <taxon>Embryophyta</taxon>
        <taxon>Tracheophyta</taxon>
        <taxon>Spermatophyta</taxon>
        <taxon>Magnoliopsida</taxon>
        <taxon>Proteales</taxon>
        <taxon>Proteaceae</taxon>
        <taxon>Protea</taxon>
    </lineage>
</organism>
<dbReference type="EMBL" id="JAMYWD010000802">
    <property type="protein sequence ID" value="KAJ4947951.1"/>
    <property type="molecule type" value="Genomic_DNA"/>
</dbReference>
<feature type="region of interest" description="Disordered" evidence="1">
    <location>
        <begin position="155"/>
        <end position="217"/>
    </location>
</feature>
<feature type="compositionally biased region" description="Polar residues" evidence="1">
    <location>
        <begin position="196"/>
        <end position="211"/>
    </location>
</feature>
<gene>
    <name evidence="2" type="ORF">NE237_000095</name>
    <name evidence="3" type="ORF">NE237_011012</name>
</gene>
<comment type="caution">
    <text evidence="3">The sequence shown here is derived from an EMBL/GenBank/DDBJ whole genome shotgun (WGS) entry which is preliminary data.</text>
</comment>
<evidence type="ECO:0000256" key="1">
    <source>
        <dbReference type="SAM" id="MobiDB-lite"/>
    </source>
</evidence>
<keyword evidence="4" id="KW-1185">Reference proteome</keyword>
<evidence type="ECO:0000313" key="2">
    <source>
        <dbReference type="EMBL" id="KAJ4947951.1"/>
    </source>
</evidence>
<evidence type="ECO:0000313" key="3">
    <source>
        <dbReference type="EMBL" id="KAJ4949762.1"/>
    </source>
</evidence>
<sequence>MMMVGSLIFNLKKGQNRNVCSEEGQTLDSSKEPQQRRKATSNGFRASRSRRCALVPVGITTFTKLIERATAFEEVIKEQKASFSFPLVDFIYMRWKPLSQLMQPGDEVSSRFCRYHRRPGHGTGFCKTLSSIIHDRLTSGELKLARAVNVVSTTPLTQHRASEPSPLISFDDSPTSSTEATPSESGEQNASDDSELTFGQHSPRGPNNSEKVFSADLPRVEVAAALENRGEGP</sequence>
<reference evidence="3" key="1">
    <citation type="journal article" date="2023" name="Plant J.">
        <title>The genome of the king protea, Protea cynaroides.</title>
        <authorList>
            <person name="Chang J."/>
            <person name="Duong T.A."/>
            <person name="Schoeman C."/>
            <person name="Ma X."/>
            <person name="Roodt D."/>
            <person name="Barker N."/>
            <person name="Li Z."/>
            <person name="Van de Peer Y."/>
            <person name="Mizrachi E."/>
        </authorList>
    </citation>
    <scope>NUCLEOTIDE SEQUENCE</scope>
    <source>
        <tissue evidence="3">Young leaves</tissue>
    </source>
</reference>
<dbReference type="Proteomes" id="UP001141806">
    <property type="component" value="Unassembled WGS sequence"/>
</dbReference>
<proteinExistence type="predicted"/>
<accession>A0A9Q0GKY2</accession>